<gene>
    <name evidence="1" type="ORF">MILVUS5_LOCUS28081</name>
</gene>
<sequence>MSFVADVWETTVIRGKKTFVLKEKLKVLKERLKVWNREVFGLLDLNIDKTVKELNEIEELAANGIDDPSSRITKDLVKKFWEQIHYKESLLHQKSRTKWVQEGDSNSRFFHASIKGRRRRNQIVMLKDGEEWIQGVTGIKKEVKEHFSKHFSEEWNNRPFLQGIDFSSLSAEDNALLLAPFEEEEVKDTIWDCDGNKSLGPDGFNLNFFKACWTIVKNDVMAFLREFHNNAILPKARQILDGVLILNEILDLAKRRKDECLLFKVDFERAYDTVNWGFLERMMVKMGFSDGWLKWMRACIFESSMSILVNGSPTEDFKVGRGLRQGDPLSPFLFLIVAEGLTGMMRRAVEIGRFKGFQVNDSIQFQILQFADDTILMGTGIWDNLWSIKVLLRSFELVSGLRINFVKSKLYGINIDVNFLEAGSSFLSCNSDSIPFKFLGIPVGANPRRRETWKSVVDVISNKLSSWSSRQLSIGGRITLINSVLASMPLYFFSFFKAPSCILKHLVRIQRNFLWGGGLEENKLCWIKWDHICLPMNQGGLGVKNLELFNTTLLSKWKWRLIDERQGVWADLLRYRYGHLPTKILTGTTPQVGAKDSIWWRDILSIGRTTDEDCFKSNVGCCVGDGNDIGFWKFKWFGNNSFGELYPNLYAKEAFKDVLISDRLSRNGTDTEWHWQWCEELSDNDAHHLRALKQLLLDCPFDQARLDRWRWVPDSVGLFTVKSCYSLLLQYSNTVVLESNVLDAIQKLWKNDVPSKVNIFGWRLLLEKLPTRAALHHRGILNNPHDISCTFCYMQMEDCSHLFFNCSFVKGVWETIYRWLGQSLPTGLEGWNHFLSFGSLVKSRKGNRIHHLIWLVTTWCLWKLRNNVVFKGDLPDASKLVDDIKTFSWFWFKGRFGRKSSFSFSEWCLDHIVCLQSIL</sequence>
<accession>A0ACB0L2J8</accession>
<reference evidence="1" key="1">
    <citation type="submission" date="2023-10" db="EMBL/GenBank/DDBJ databases">
        <authorList>
            <person name="Rodriguez Cubillos JULIANA M."/>
            <person name="De Vega J."/>
        </authorList>
    </citation>
    <scope>NUCLEOTIDE SEQUENCE</scope>
</reference>
<evidence type="ECO:0000313" key="2">
    <source>
        <dbReference type="Proteomes" id="UP001177021"/>
    </source>
</evidence>
<evidence type="ECO:0000313" key="1">
    <source>
        <dbReference type="EMBL" id="CAJ2662508.1"/>
    </source>
</evidence>
<keyword evidence="2" id="KW-1185">Reference proteome</keyword>
<dbReference type="Proteomes" id="UP001177021">
    <property type="component" value="Unassembled WGS sequence"/>
</dbReference>
<name>A0ACB0L2J8_TRIPR</name>
<organism evidence="1 2">
    <name type="scientific">Trifolium pratense</name>
    <name type="common">Red clover</name>
    <dbReference type="NCBI Taxonomy" id="57577"/>
    <lineage>
        <taxon>Eukaryota</taxon>
        <taxon>Viridiplantae</taxon>
        <taxon>Streptophyta</taxon>
        <taxon>Embryophyta</taxon>
        <taxon>Tracheophyta</taxon>
        <taxon>Spermatophyta</taxon>
        <taxon>Magnoliopsida</taxon>
        <taxon>eudicotyledons</taxon>
        <taxon>Gunneridae</taxon>
        <taxon>Pentapetalae</taxon>
        <taxon>rosids</taxon>
        <taxon>fabids</taxon>
        <taxon>Fabales</taxon>
        <taxon>Fabaceae</taxon>
        <taxon>Papilionoideae</taxon>
        <taxon>50 kb inversion clade</taxon>
        <taxon>NPAAA clade</taxon>
        <taxon>Hologalegina</taxon>
        <taxon>IRL clade</taxon>
        <taxon>Trifolieae</taxon>
        <taxon>Trifolium</taxon>
    </lineage>
</organism>
<comment type="caution">
    <text evidence="1">The sequence shown here is derived from an EMBL/GenBank/DDBJ whole genome shotgun (WGS) entry which is preliminary data.</text>
</comment>
<protein>
    <submittedName>
        <fullName evidence="1">Uncharacterized protein</fullName>
    </submittedName>
</protein>
<proteinExistence type="predicted"/>
<dbReference type="EMBL" id="CASHSV030000409">
    <property type="protein sequence ID" value="CAJ2662508.1"/>
    <property type="molecule type" value="Genomic_DNA"/>
</dbReference>